<evidence type="ECO:0000313" key="21">
    <source>
        <dbReference type="Proteomes" id="UP000683246"/>
    </source>
</evidence>
<evidence type="ECO:0000256" key="5">
    <source>
        <dbReference type="ARBA" id="ARBA00022485"/>
    </source>
</evidence>
<evidence type="ECO:0000256" key="1">
    <source>
        <dbReference type="ARBA" id="ARBA00001966"/>
    </source>
</evidence>
<comment type="cofactor">
    <cofactor evidence="1">
        <name>[4Fe-4S] cluster</name>
        <dbReference type="ChEBI" id="CHEBI:49883"/>
    </cofactor>
</comment>
<dbReference type="GO" id="GO:0022904">
    <property type="term" value="P:respiratory electron transport chain"/>
    <property type="evidence" value="ECO:0007669"/>
    <property type="project" value="TreeGrafter"/>
</dbReference>
<dbReference type="InterPro" id="IPR041924">
    <property type="entry name" value="Formate_Dh-H_N"/>
</dbReference>
<evidence type="ECO:0000259" key="19">
    <source>
        <dbReference type="PROSITE" id="PS51839"/>
    </source>
</evidence>
<dbReference type="InterPro" id="IPR054351">
    <property type="entry name" value="NADH_UbQ_OxRdtase_ferredoxin"/>
</dbReference>
<evidence type="ECO:0000256" key="9">
    <source>
        <dbReference type="ARBA" id="ARBA00022967"/>
    </source>
</evidence>
<reference evidence="20" key="1">
    <citation type="submission" date="2020-07" db="EMBL/GenBank/DDBJ databases">
        <title>Vallitalea pronyensis genome.</title>
        <authorList>
            <person name="Postec A."/>
        </authorList>
    </citation>
    <scope>NUCLEOTIDE SEQUENCE</scope>
    <source>
        <strain evidence="20">FatNI3</strain>
    </source>
</reference>
<accession>A0A8J8SFS9</accession>
<dbReference type="Pfam" id="PF00384">
    <property type="entry name" value="Molybdopterin"/>
    <property type="match status" value="1"/>
</dbReference>
<dbReference type="GO" id="GO:0051539">
    <property type="term" value="F:4 iron, 4 sulfur cluster binding"/>
    <property type="evidence" value="ECO:0007669"/>
    <property type="project" value="UniProtKB-KW"/>
</dbReference>
<evidence type="ECO:0000256" key="14">
    <source>
        <dbReference type="ARBA" id="ARBA00023136"/>
    </source>
</evidence>
<dbReference type="PROSITE" id="PS51085">
    <property type="entry name" value="2FE2S_FER_2"/>
    <property type="match status" value="1"/>
</dbReference>
<dbReference type="Pfam" id="PF01568">
    <property type="entry name" value="Molydop_binding"/>
    <property type="match status" value="1"/>
</dbReference>
<dbReference type="FunFam" id="3.10.20.740:FF:000004">
    <property type="entry name" value="NADH-quinone oxidoreductase"/>
    <property type="match status" value="1"/>
</dbReference>
<dbReference type="SUPFAM" id="SSF54862">
    <property type="entry name" value="4Fe-4S ferredoxins"/>
    <property type="match status" value="1"/>
</dbReference>
<dbReference type="SMART" id="SM00926">
    <property type="entry name" value="Molybdop_Fe4S4"/>
    <property type="match status" value="1"/>
</dbReference>
<feature type="domain" description="4Fe-4S His(Cys)3-ligated-type" evidence="19">
    <location>
        <begin position="82"/>
        <end position="121"/>
    </location>
</feature>
<keyword evidence="10" id="KW-0560">Oxidoreductase</keyword>
<feature type="domain" description="4Fe-4S ferredoxin-type" evidence="17">
    <location>
        <begin position="142"/>
        <end position="161"/>
    </location>
</feature>
<dbReference type="Gene3D" id="2.40.40.20">
    <property type="match status" value="1"/>
</dbReference>
<dbReference type="SUPFAM" id="SSF53706">
    <property type="entry name" value="Formate dehydrogenase/DMSO reductase, domains 1-3"/>
    <property type="match status" value="1"/>
</dbReference>
<name>A0A8J8SFS9_9FIRM</name>
<gene>
    <name evidence="20" type="primary">fdhF</name>
    <name evidence="20" type="ORF">HZI73_06735</name>
</gene>
<protein>
    <submittedName>
        <fullName evidence="20">Formate dehydrogenase subunit alpha</fullName>
    </submittedName>
</protein>
<dbReference type="InterPro" id="IPR017896">
    <property type="entry name" value="4Fe4S_Fe-S-bd"/>
</dbReference>
<evidence type="ECO:0000256" key="8">
    <source>
        <dbReference type="ARBA" id="ARBA00022737"/>
    </source>
</evidence>
<dbReference type="InterPro" id="IPR027467">
    <property type="entry name" value="MopterinOxRdtase_cofactor_BS"/>
</dbReference>
<dbReference type="InterPro" id="IPR041925">
    <property type="entry name" value="CT_Formate-Dh_H"/>
</dbReference>
<dbReference type="FunFam" id="3.30.70.20:FF:000035">
    <property type="entry name" value="Iron hydrogenase 1"/>
    <property type="match status" value="1"/>
</dbReference>
<dbReference type="PROSITE" id="PS51379">
    <property type="entry name" value="4FE4S_FER_2"/>
    <property type="match status" value="2"/>
</dbReference>
<feature type="domain" description="4Fe-4S ferredoxin-type" evidence="17">
    <location>
        <begin position="185"/>
        <end position="214"/>
    </location>
</feature>
<keyword evidence="21" id="KW-1185">Reference proteome</keyword>
<evidence type="ECO:0000313" key="20">
    <source>
        <dbReference type="EMBL" id="QUI22015.1"/>
    </source>
</evidence>
<dbReference type="GO" id="GO:0046872">
    <property type="term" value="F:metal ion binding"/>
    <property type="evidence" value="ECO:0007669"/>
    <property type="project" value="UniProtKB-KW"/>
</dbReference>
<evidence type="ECO:0000259" key="16">
    <source>
        <dbReference type="PROSITE" id="PS51085"/>
    </source>
</evidence>
<dbReference type="Gene3D" id="3.40.50.740">
    <property type="match status" value="1"/>
</dbReference>
<evidence type="ECO:0000256" key="15">
    <source>
        <dbReference type="ARBA" id="ARBA00034078"/>
    </source>
</evidence>
<dbReference type="InterPro" id="IPR006656">
    <property type="entry name" value="Mopterin_OxRdtase"/>
</dbReference>
<dbReference type="InterPro" id="IPR001041">
    <property type="entry name" value="2Fe-2S_ferredoxin-type"/>
</dbReference>
<dbReference type="GO" id="GO:0051537">
    <property type="term" value="F:2 iron, 2 sulfur cluster binding"/>
    <property type="evidence" value="ECO:0007669"/>
    <property type="project" value="UniProtKB-KW"/>
</dbReference>
<keyword evidence="12" id="KW-0411">Iron-sulfur</keyword>
<feature type="domain" description="2Fe-2S ferredoxin-type" evidence="16">
    <location>
        <begin position="2"/>
        <end position="82"/>
    </location>
</feature>
<dbReference type="Pfam" id="PF04879">
    <property type="entry name" value="Molybdop_Fe4S4"/>
    <property type="match status" value="1"/>
</dbReference>
<dbReference type="InterPro" id="IPR006478">
    <property type="entry name" value="Formate_DH_asu"/>
</dbReference>
<dbReference type="GO" id="GO:0015942">
    <property type="term" value="P:formate metabolic process"/>
    <property type="evidence" value="ECO:0007669"/>
    <property type="project" value="InterPro"/>
</dbReference>
<sequence>MNEVKITINGQERYVPEDFTLLMAAKQGDVFIPTLCHSELLEVAKGGACRLCVVEVEGRNRLLPACATTVWDGMVIHTDTERVIKSRKLNLELLLANHPLDCMTCEKAGDCRLQDYCYEYDVKTSRFAHGQVRNLPMDTTNRFYTYEPNKCILCGNCVRVCHELQKNGAIGRSLRGFVTHVTTPFEDGLEASSCVSCGNCIAVCPVGALTPRSKVKYRTWDVRRVKTTCPYCGVGCQMDLLIKGQQVVGVEPRHEVPNQGLLCVKGKFGYGFINHPDRLTSPLIKKNGTFEEASWEEALALIVKKVKTTKEAYGSEAFAGLSSARCTNEENYLFQKFMRAVLGTNNVDHCARLCHASTVAGLATTLGSGAMTNSIQEVLGADVIFVTGSNTTETHPVIGAFMKQAKDKGAKIIVAEPRRIELAEEADVFLQIKPGTNVALFNGMMHVIIKEGLMDQQYKDTRTENFEALEKTVASYNPRYVADICGVCPEDIEEAARLYARADKAGIFYSMGVTQHTTGTHGVMATSNLALLCGNIGKASAGVNPLRGQNNVQGACDLGALPGDLPGYQKVYHDHVIDKYEKHWGKKLPDQAGLTVTEMIKKGEEGTIKFLYVMGENPMISDPDINHVKKALETIDFIVVQDIFLTETARMADVILPAASFAEKEGTFTNTERRIQRVRKAINPIGNSKPDWVIIMDLMYKLDYPKTYNHPSEIMEEIAALTPIYGGITYERIEQEGLQWPCPTKEHLGTVYLHKDTCMRGLGLFKPADYMESAEVTDADYPYILTTGRMLYHFHTKTMTGRVEAIQAMYPHSFIQINPTTANRLGLVDGDCVQVTSRRGQVITTASITDIVEEDVCFMPFHFADGAANYLTNTAVDPIAKIPELKVSAVRLEKVLPPIEIRENA</sequence>
<dbReference type="FunFam" id="3.40.228.10:FF:000002">
    <property type="entry name" value="Formate dehydrogenase subunit alpha"/>
    <property type="match status" value="1"/>
</dbReference>
<dbReference type="Pfam" id="PF22117">
    <property type="entry name" value="Fer4_Nqo3"/>
    <property type="match status" value="1"/>
</dbReference>
<dbReference type="SUPFAM" id="SSF50692">
    <property type="entry name" value="ADC-like"/>
    <property type="match status" value="1"/>
</dbReference>
<evidence type="ECO:0000256" key="12">
    <source>
        <dbReference type="ARBA" id="ARBA00023014"/>
    </source>
</evidence>
<evidence type="ECO:0000256" key="3">
    <source>
        <dbReference type="ARBA" id="ARBA00005404"/>
    </source>
</evidence>
<keyword evidence="5" id="KW-0004">4Fe-4S</keyword>
<dbReference type="InterPro" id="IPR019574">
    <property type="entry name" value="NADH_UbQ_OxRdtase_Gsu_4Fe4S-bd"/>
</dbReference>
<keyword evidence="11" id="KW-0408">Iron</keyword>
<evidence type="ECO:0000256" key="7">
    <source>
        <dbReference type="ARBA" id="ARBA00022723"/>
    </source>
</evidence>
<dbReference type="SMART" id="SM00929">
    <property type="entry name" value="NADH-G_4Fe-4S_3"/>
    <property type="match status" value="1"/>
</dbReference>
<dbReference type="InterPro" id="IPR006655">
    <property type="entry name" value="Mopterin_OxRdtase_prok_CS"/>
</dbReference>
<dbReference type="Gene3D" id="3.40.228.10">
    <property type="entry name" value="Dimethylsulfoxide Reductase, domain 2"/>
    <property type="match status" value="1"/>
</dbReference>
<evidence type="ECO:0000259" key="18">
    <source>
        <dbReference type="PROSITE" id="PS51669"/>
    </source>
</evidence>
<dbReference type="PANTHER" id="PTHR43105:SF14">
    <property type="entry name" value="FORMATE DEHYDROGENASE H"/>
    <property type="match status" value="1"/>
</dbReference>
<dbReference type="Gene3D" id="3.30.70.20">
    <property type="match status" value="1"/>
</dbReference>
<keyword evidence="13" id="KW-0520">NAD</keyword>
<keyword evidence="14" id="KW-0472">Membrane</keyword>
<evidence type="ECO:0000256" key="2">
    <source>
        <dbReference type="ARBA" id="ARBA00004370"/>
    </source>
</evidence>
<dbReference type="InterPro" id="IPR050123">
    <property type="entry name" value="Prok_molybdopt-oxidoreductase"/>
</dbReference>
<dbReference type="EMBL" id="CP058649">
    <property type="protein sequence ID" value="QUI22015.1"/>
    <property type="molecule type" value="Genomic_DNA"/>
</dbReference>
<dbReference type="InterPro" id="IPR006657">
    <property type="entry name" value="MoPterin_dinucl-bd_dom"/>
</dbReference>
<comment type="cofactor">
    <cofactor evidence="15">
        <name>[2Fe-2S] cluster</name>
        <dbReference type="ChEBI" id="CHEBI:190135"/>
    </cofactor>
</comment>
<dbReference type="Proteomes" id="UP000683246">
    <property type="component" value="Chromosome"/>
</dbReference>
<dbReference type="SUPFAM" id="SSF54292">
    <property type="entry name" value="2Fe-2S ferredoxin-like"/>
    <property type="match status" value="1"/>
</dbReference>
<dbReference type="PIRSF" id="PIRSF036643">
    <property type="entry name" value="FDH_alpha"/>
    <property type="match status" value="1"/>
</dbReference>
<evidence type="ECO:0000256" key="13">
    <source>
        <dbReference type="ARBA" id="ARBA00023027"/>
    </source>
</evidence>
<feature type="domain" description="4Fe-4S Mo/W bis-MGD-type" evidence="18">
    <location>
        <begin position="222"/>
        <end position="277"/>
    </location>
</feature>
<organism evidence="20 21">
    <name type="scientific">Vallitalea pronyensis</name>
    <dbReference type="NCBI Taxonomy" id="1348613"/>
    <lineage>
        <taxon>Bacteria</taxon>
        <taxon>Bacillati</taxon>
        <taxon>Bacillota</taxon>
        <taxon>Clostridia</taxon>
        <taxon>Lachnospirales</taxon>
        <taxon>Vallitaleaceae</taxon>
        <taxon>Vallitalea</taxon>
    </lineage>
</organism>
<dbReference type="InterPro" id="IPR036010">
    <property type="entry name" value="2Fe-2S_ferredoxin-like_sf"/>
</dbReference>
<dbReference type="GO" id="GO:0003954">
    <property type="term" value="F:NADH dehydrogenase activity"/>
    <property type="evidence" value="ECO:0007669"/>
    <property type="project" value="TreeGrafter"/>
</dbReference>
<dbReference type="GO" id="GO:0043546">
    <property type="term" value="F:molybdopterin cofactor binding"/>
    <property type="evidence" value="ECO:0007669"/>
    <property type="project" value="InterPro"/>
</dbReference>
<evidence type="ECO:0000256" key="4">
    <source>
        <dbReference type="ARBA" id="ARBA00007023"/>
    </source>
</evidence>
<comment type="subcellular location">
    <subcellularLocation>
        <location evidence="2">Membrane</location>
    </subcellularLocation>
</comment>
<evidence type="ECO:0000256" key="10">
    <source>
        <dbReference type="ARBA" id="ARBA00023002"/>
    </source>
</evidence>
<dbReference type="PROSITE" id="PS51839">
    <property type="entry name" value="4FE4S_HC3"/>
    <property type="match status" value="1"/>
</dbReference>
<comment type="similarity">
    <text evidence="3">Belongs to the complex I 75 kDa subunit family.</text>
</comment>
<dbReference type="CDD" id="cd02753">
    <property type="entry name" value="MopB_Formate-Dh-H"/>
    <property type="match status" value="1"/>
</dbReference>
<dbReference type="Pfam" id="PF13510">
    <property type="entry name" value="Fer2_4"/>
    <property type="match status" value="1"/>
</dbReference>
<evidence type="ECO:0000259" key="17">
    <source>
        <dbReference type="PROSITE" id="PS51379"/>
    </source>
</evidence>
<dbReference type="CDD" id="cd00207">
    <property type="entry name" value="fer2"/>
    <property type="match status" value="1"/>
</dbReference>
<dbReference type="GO" id="GO:0008863">
    <property type="term" value="F:formate dehydrogenase (NAD+) activity"/>
    <property type="evidence" value="ECO:0007669"/>
    <property type="project" value="InterPro"/>
</dbReference>
<evidence type="ECO:0000256" key="6">
    <source>
        <dbReference type="ARBA" id="ARBA00022714"/>
    </source>
</evidence>
<dbReference type="AlphaFoldDB" id="A0A8J8SFS9"/>
<evidence type="ECO:0000256" key="11">
    <source>
        <dbReference type="ARBA" id="ARBA00023004"/>
    </source>
</evidence>
<dbReference type="RefSeq" id="WP_212697490.1">
    <property type="nucleotide sequence ID" value="NZ_CP058649.1"/>
</dbReference>
<dbReference type="NCBIfam" id="TIGR01591">
    <property type="entry name" value="Fdh-alpha"/>
    <property type="match status" value="1"/>
</dbReference>
<dbReference type="PROSITE" id="PS00198">
    <property type="entry name" value="4FE4S_FER_1"/>
    <property type="match status" value="1"/>
</dbReference>
<keyword evidence="8" id="KW-0677">Repeat</keyword>
<dbReference type="InterPro" id="IPR006963">
    <property type="entry name" value="Mopterin_OxRdtase_4Fe-4S_dom"/>
</dbReference>
<dbReference type="Gene3D" id="2.20.25.90">
    <property type="entry name" value="ADC-like domains"/>
    <property type="match status" value="1"/>
</dbReference>
<keyword evidence="9" id="KW-1278">Translocase</keyword>
<dbReference type="InterPro" id="IPR017900">
    <property type="entry name" value="4Fe4S_Fe_S_CS"/>
</dbReference>
<dbReference type="CDD" id="cd02790">
    <property type="entry name" value="MopB_CT_Formate-Dh_H"/>
    <property type="match status" value="1"/>
</dbReference>
<dbReference type="PROSITE" id="PS51669">
    <property type="entry name" value="4FE4S_MOW_BIS_MGD"/>
    <property type="match status" value="1"/>
</dbReference>
<dbReference type="PROSITE" id="PS00490">
    <property type="entry name" value="MOLYBDOPTERIN_PROK_2"/>
    <property type="match status" value="1"/>
</dbReference>
<dbReference type="PROSITE" id="PS00551">
    <property type="entry name" value="MOLYBDOPTERIN_PROK_1"/>
    <property type="match status" value="1"/>
</dbReference>
<dbReference type="Gene3D" id="3.10.20.740">
    <property type="match status" value="1"/>
</dbReference>
<dbReference type="Pfam" id="PF10588">
    <property type="entry name" value="NADH-G_4Fe-4S_3"/>
    <property type="match status" value="1"/>
</dbReference>
<dbReference type="GO" id="GO:0016020">
    <property type="term" value="C:membrane"/>
    <property type="evidence" value="ECO:0007669"/>
    <property type="project" value="UniProtKB-SubCell"/>
</dbReference>
<keyword evidence="7" id="KW-0479">Metal-binding</keyword>
<comment type="similarity">
    <text evidence="4">In the C-terminal section; belongs to the prokaryotic molybdopterin-containing oxidoreductase family.</text>
</comment>
<dbReference type="InterPro" id="IPR009010">
    <property type="entry name" value="Asp_de-COase-like_dom_sf"/>
</dbReference>
<proteinExistence type="inferred from homology"/>
<keyword evidence="6" id="KW-0001">2Fe-2S</keyword>
<dbReference type="KEGG" id="vpy:HZI73_06735"/>
<dbReference type="PANTHER" id="PTHR43105">
    <property type="entry name" value="RESPIRATORY NITRATE REDUCTASE"/>
    <property type="match status" value="1"/>
</dbReference>